<organism evidence="12 13">
    <name type="scientific">Parabacteroides goldsteinii DSM 19448 = WAL 12034</name>
    <dbReference type="NCBI Taxonomy" id="927665"/>
    <lineage>
        <taxon>Bacteria</taxon>
        <taxon>Pseudomonadati</taxon>
        <taxon>Bacteroidota</taxon>
        <taxon>Bacteroidia</taxon>
        <taxon>Bacteroidales</taxon>
        <taxon>Tannerellaceae</taxon>
        <taxon>Parabacteroides</taxon>
    </lineage>
</organism>
<feature type="domain" description="Phospholipid/glycerol acyltransferase" evidence="11">
    <location>
        <begin position="92"/>
        <end position="206"/>
    </location>
</feature>
<dbReference type="Proteomes" id="UP000033047">
    <property type="component" value="Unassembled WGS sequence"/>
</dbReference>
<dbReference type="GO" id="GO:0003841">
    <property type="term" value="F:1-acylglycerol-3-phosphate O-acyltransferase activity"/>
    <property type="evidence" value="ECO:0007669"/>
    <property type="project" value="UniProtKB-UniRule"/>
</dbReference>
<comment type="domain">
    <text evidence="9">The HXXXXD motif is essential for acyltransferase activity and may constitute the binding site for the phosphate moiety of the glycerol-3-phosphate.</text>
</comment>
<name>A0A0F5IJ47_9BACT</name>
<dbReference type="Pfam" id="PF01553">
    <property type="entry name" value="Acyltransferase"/>
    <property type="match status" value="1"/>
</dbReference>
<dbReference type="HOGENOM" id="CLU_027938_6_3_10"/>
<reference evidence="12 13" key="1">
    <citation type="submission" date="2013-04" db="EMBL/GenBank/DDBJ databases">
        <title>The Genome Sequence of Parabacteroides goldsteinii DSM 19448.</title>
        <authorList>
            <consortium name="The Broad Institute Genomics Platform"/>
            <person name="Earl A."/>
            <person name="Ward D."/>
            <person name="Feldgarden M."/>
            <person name="Gevers D."/>
            <person name="Martens E."/>
            <person name="Sakamoto M."/>
            <person name="Benno Y."/>
            <person name="Song Y."/>
            <person name="Liu C."/>
            <person name="Lee J."/>
            <person name="Bolanos M."/>
            <person name="Vaisanen M.L."/>
            <person name="Finegold S.M."/>
            <person name="Walker B."/>
            <person name="Young S."/>
            <person name="Zeng Q."/>
            <person name="Gargeya S."/>
            <person name="Fitzgerald M."/>
            <person name="Haas B."/>
            <person name="Abouelleil A."/>
            <person name="Allen A.W."/>
            <person name="Alvarado L."/>
            <person name="Arachchi H.M."/>
            <person name="Berlin A.M."/>
            <person name="Chapman S.B."/>
            <person name="Gainer-Dewar J."/>
            <person name="Goldberg J."/>
            <person name="Griggs A."/>
            <person name="Gujja S."/>
            <person name="Hansen M."/>
            <person name="Howarth C."/>
            <person name="Imamovic A."/>
            <person name="Ireland A."/>
            <person name="Larimer J."/>
            <person name="McCowan C."/>
            <person name="Murphy C."/>
            <person name="Pearson M."/>
            <person name="Poon T.W."/>
            <person name="Priest M."/>
            <person name="Roberts A."/>
            <person name="Saif S."/>
            <person name="Shea T."/>
            <person name="Sisk P."/>
            <person name="Sykes S."/>
            <person name="Wortman J."/>
            <person name="Nusbaum C."/>
            <person name="Birren B."/>
        </authorList>
    </citation>
    <scope>NUCLEOTIDE SEQUENCE [LARGE SCALE GENOMIC DNA]</scope>
    <source>
        <strain evidence="12 13">DSM 19448</strain>
    </source>
</reference>
<dbReference type="AlphaFoldDB" id="A0A0F5IJ47"/>
<evidence type="ECO:0000313" key="12">
    <source>
        <dbReference type="EMBL" id="KKB45157.1"/>
    </source>
</evidence>
<dbReference type="InterPro" id="IPR004552">
    <property type="entry name" value="AGP_acyltrans"/>
</dbReference>
<evidence type="ECO:0000256" key="9">
    <source>
        <dbReference type="RuleBase" id="RU361267"/>
    </source>
</evidence>
<protein>
    <recommendedName>
        <fullName evidence="6 9">1-acyl-sn-glycerol-3-phosphate acyltransferase</fullName>
        <ecNumber evidence="5 9">2.3.1.51</ecNumber>
    </recommendedName>
</protein>
<evidence type="ECO:0000256" key="4">
    <source>
        <dbReference type="ARBA" id="ARBA00008655"/>
    </source>
</evidence>
<comment type="catalytic activity">
    <reaction evidence="1 9">
        <text>a 1-acyl-sn-glycero-3-phosphate + an acyl-CoA = a 1,2-diacyl-sn-glycero-3-phosphate + CoA</text>
        <dbReference type="Rhea" id="RHEA:19709"/>
        <dbReference type="ChEBI" id="CHEBI:57287"/>
        <dbReference type="ChEBI" id="CHEBI:57970"/>
        <dbReference type="ChEBI" id="CHEBI:58342"/>
        <dbReference type="ChEBI" id="CHEBI:58608"/>
        <dbReference type="EC" id="2.3.1.51"/>
    </reaction>
</comment>
<dbReference type="GO" id="GO:0006654">
    <property type="term" value="P:phosphatidic acid biosynthetic process"/>
    <property type="evidence" value="ECO:0007669"/>
    <property type="project" value="TreeGrafter"/>
</dbReference>
<keyword evidence="10" id="KW-1133">Transmembrane helix</keyword>
<evidence type="ECO:0000256" key="6">
    <source>
        <dbReference type="ARBA" id="ARBA00016139"/>
    </source>
</evidence>
<evidence type="ECO:0000256" key="10">
    <source>
        <dbReference type="SAM" id="Phobius"/>
    </source>
</evidence>
<keyword evidence="9" id="KW-1208">Phospholipid metabolism</keyword>
<keyword evidence="10" id="KW-0812">Transmembrane</keyword>
<dbReference type="NCBIfam" id="TIGR00530">
    <property type="entry name" value="AGP_acyltrn"/>
    <property type="match status" value="1"/>
</dbReference>
<dbReference type="PANTHER" id="PTHR10434">
    <property type="entry name" value="1-ACYL-SN-GLYCEROL-3-PHOSPHATE ACYLTRANSFERASE"/>
    <property type="match status" value="1"/>
</dbReference>
<accession>A0A0F5IJ47</accession>
<dbReference type="PATRIC" id="fig|927665.4.peg.5173"/>
<dbReference type="SMART" id="SM00563">
    <property type="entry name" value="PlsC"/>
    <property type="match status" value="1"/>
</dbReference>
<comment type="pathway">
    <text evidence="2">Phospholipid metabolism; CDP-diacylglycerol biosynthesis; CDP-diacylglycerol from sn-glycerol 3-phosphate: step 2/3.</text>
</comment>
<evidence type="ECO:0000256" key="2">
    <source>
        <dbReference type="ARBA" id="ARBA00004728"/>
    </source>
</evidence>
<keyword evidence="10" id="KW-0472">Membrane</keyword>
<gene>
    <name evidence="12" type="ORF">HMPREF1535_05052</name>
</gene>
<evidence type="ECO:0000313" key="13">
    <source>
        <dbReference type="Proteomes" id="UP000033047"/>
    </source>
</evidence>
<evidence type="ECO:0000256" key="5">
    <source>
        <dbReference type="ARBA" id="ARBA00013211"/>
    </source>
</evidence>
<dbReference type="STRING" id="927665.HMPREF1535_05052"/>
<evidence type="ECO:0000256" key="1">
    <source>
        <dbReference type="ARBA" id="ARBA00001141"/>
    </source>
</evidence>
<keyword evidence="9" id="KW-0443">Lipid metabolism</keyword>
<comment type="caution">
    <text evidence="12">The sequence shown here is derived from an EMBL/GenBank/DDBJ whole genome shotgun (WGS) entry which is preliminary data.</text>
</comment>
<evidence type="ECO:0000259" key="11">
    <source>
        <dbReference type="SMART" id="SM00563"/>
    </source>
</evidence>
<feature type="transmembrane region" description="Helical" evidence="10">
    <location>
        <begin position="60"/>
        <end position="80"/>
    </location>
</feature>
<dbReference type="CDD" id="cd07989">
    <property type="entry name" value="LPLAT_AGPAT-like"/>
    <property type="match status" value="1"/>
</dbReference>
<keyword evidence="9" id="KW-0444">Lipid biosynthesis</keyword>
<sequence length="262" mass="29257">MNPSNLAVIFVGSIQLYMIRILYLVYLWLFFVPVFLVLTIVTALTVIAGCLLGGEKIFAYYPGMIWSRLTCYLALCPVKVRGRENIDRKQSYVFVSNHQGAFDIFLIYGFLGVPIKWVMKAGIGKIPFVGAACRAAGFIFVDNSTPKAAARSVQEAERCLKNGASVVVFPEGSRTYTGKMIRFKKGAYQMALDQHLPIVPITLNGPFDVLPIGSLNVHRHKMEMIIHPAISTEDMDPSHKGMQQFADRTQAIIASALWEKYK</sequence>
<dbReference type="EMBL" id="AQHV01000030">
    <property type="protein sequence ID" value="KKB45157.1"/>
    <property type="molecule type" value="Genomic_DNA"/>
</dbReference>
<dbReference type="SUPFAM" id="SSF69593">
    <property type="entry name" value="Glycerol-3-phosphate (1)-acyltransferase"/>
    <property type="match status" value="1"/>
</dbReference>
<proteinExistence type="inferred from homology"/>
<keyword evidence="8 9" id="KW-0012">Acyltransferase</keyword>
<keyword evidence="7 9" id="KW-0808">Transferase</keyword>
<dbReference type="InterPro" id="IPR002123">
    <property type="entry name" value="Plipid/glycerol_acylTrfase"/>
</dbReference>
<evidence type="ECO:0000256" key="8">
    <source>
        <dbReference type="ARBA" id="ARBA00023315"/>
    </source>
</evidence>
<dbReference type="EC" id="2.3.1.51" evidence="5 9"/>
<comment type="pathway">
    <text evidence="3">Lipid metabolism.</text>
</comment>
<evidence type="ECO:0000256" key="7">
    <source>
        <dbReference type="ARBA" id="ARBA00022679"/>
    </source>
</evidence>
<evidence type="ECO:0000256" key="3">
    <source>
        <dbReference type="ARBA" id="ARBA00005189"/>
    </source>
</evidence>
<dbReference type="GO" id="GO:0016020">
    <property type="term" value="C:membrane"/>
    <property type="evidence" value="ECO:0007669"/>
    <property type="project" value="InterPro"/>
</dbReference>
<comment type="similarity">
    <text evidence="4 9">Belongs to the 1-acyl-sn-glycerol-3-phosphate acyltransferase family.</text>
</comment>
<dbReference type="PANTHER" id="PTHR10434:SF66">
    <property type="entry name" value="PHOSPHOLIPID_GLYCEROL ACYLTRANSFERASE DOMAIN-CONTAINING PROTEIN"/>
    <property type="match status" value="1"/>
</dbReference>
<feature type="transmembrane region" description="Helical" evidence="10">
    <location>
        <begin position="101"/>
        <end position="119"/>
    </location>
</feature>
<keyword evidence="9" id="KW-0594">Phospholipid biosynthesis</keyword>